<dbReference type="Gene3D" id="3.40.50.720">
    <property type="entry name" value="NAD(P)-binding Rossmann-like Domain"/>
    <property type="match status" value="1"/>
</dbReference>
<protein>
    <submittedName>
        <fullName evidence="3">CurA protein</fullName>
    </submittedName>
</protein>
<dbReference type="InterPro" id="IPR045010">
    <property type="entry name" value="MDR_fam"/>
</dbReference>
<comment type="caution">
    <text evidence="3">The sequence shown here is derived from an EMBL/GenBank/DDBJ whole genome shotgun (WGS) entry which is preliminary data.</text>
</comment>
<dbReference type="Pfam" id="PF00107">
    <property type="entry name" value="ADH_zinc_N"/>
    <property type="match status" value="1"/>
</dbReference>
<dbReference type="SUPFAM" id="SSF51735">
    <property type="entry name" value="NAD(P)-binding Rossmann-fold domains"/>
    <property type="match status" value="1"/>
</dbReference>
<dbReference type="CDD" id="cd05288">
    <property type="entry name" value="PGDH"/>
    <property type="match status" value="1"/>
</dbReference>
<proteinExistence type="predicted"/>
<dbReference type="OrthoDB" id="447735at2759"/>
<dbReference type="AlphaFoldDB" id="A0A812IL04"/>
<dbReference type="InterPro" id="IPR011032">
    <property type="entry name" value="GroES-like_sf"/>
</dbReference>
<dbReference type="PANTHER" id="PTHR43205">
    <property type="entry name" value="PROSTAGLANDIN REDUCTASE"/>
    <property type="match status" value="1"/>
</dbReference>
<dbReference type="Proteomes" id="UP000601435">
    <property type="component" value="Unassembled WGS sequence"/>
</dbReference>
<accession>A0A812IL04</accession>
<dbReference type="Pfam" id="PF16884">
    <property type="entry name" value="ADH_N_2"/>
    <property type="match status" value="1"/>
</dbReference>
<organism evidence="3 4">
    <name type="scientific">Symbiodinium necroappetens</name>
    <dbReference type="NCBI Taxonomy" id="1628268"/>
    <lineage>
        <taxon>Eukaryota</taxon>
        <taxon>Sar</taxon>
        <taxon>Alveolata</taxon>
        <taxon>Dinophyceae</taxon>
        <taxon>Suessiales</taxon>
        <taxon>Symbiodiniaceae</taxon>
        <taxon>Symbiodinium</taxon>
    </lineage>
</organism>
<keyword evidence="1" id="KW-0560">Oxidoreductase</keyword>
<dbReference type="FunFam" id="3.40.50.720:FF:000121">
    <property type="entry name" value="Prostaglandin reductase 2"/>
    <property type="match status" value="1"/>
</dbReference>
<reference evidence="3" key="1">
    <citation type="submission" date="2021-02" db="EMBL/GenBank/DDBJ databases">
        <authorList>
            <person name="Dougan E. K."/>
            <person name="Rhodes N."/>
            <person name="Thang M."/>
            <person name="Chan C."/>
        </authorList>
    </citation>
    <scope>NUCLEOTIDE SEQUENCE</scope>
</reference>
<dbReference type="GO" id="GO:0016628">
    <property type="term" value="F:oxidoreductase activity, acting on the CH-CH group of donors, NAD or NADP as acceptor"/>
    <property type="evidence" value="ECO:0007669"/>
    <property type="project" value="InterPro"/>
</dbReference>
<name>A0A812IL04_9DINO</name>
<dbReference type="InterPro" id="IPR041694">
    <property type="entry name" value="ADH_N_2"/>
</dbReference>
<gene>
    <name evidence="3" type="primary">curA</name>
    <name evidence="3" type="ORF">SNEC2469_LOCUS122</name>
</gene>
<dbReference type="EMBL" id="CAJNJA010000001">
    <property type="protein sequence ID" value="CAE7149422.1"/>
    <property type="molecule type" value="Genomic_DNA"/>
</dbReference>
<dbReference type="InterPro" id="IPR036291">
    <property type="entry name" value="NAD(P)-bd_dom_sf"/>
</dbReference>
<evidence type="ECO:0000313" key="3">
    <source>
        <dbReference type="EMBL" id="CAE7149422.1"/>
    </source>
</evidence>
<sequence length="331" mass="35358">MKSKAVTLAARPVGMPKKSDFAIIETDVGEPGDGEIQVQNLCMSVDPYMRGRMVDRKSYVPPFQIGEVLTGGCIGRVLKSNHPDFAEGDHVSSHHGWREAYTSGVEGIEKLGALVTDPSAYLGAIGMPGMTAYVGLLEVGALKDGETVFVSGAAGAVGSIVGQIAKLKGCRVLGSAGDQEKVDLLTGELGFDYAFNYKDGNILNHLREGAPDGLDVYFDNVGGDHLQAAITHMRPFGRIPLCGAISVYNDFEPAPGPNNLTMAIGLGLTLRGFIVSHFNHLAGDFRRDMEQWVTSGQIKYKETIYEGIDNAPDAFIGLFTGANVGKMVVNF</sequence>
<evidence type="ECO:0000313" key="4">
    <source>
        <dbReference type="Proteomes" id="UP000601435"/>
    </source>
</evidence>
<evidence type="ECO:0000256" key="1">
    <source>
        <dbReference type="ARBA" id="ARBA00023002"/>
    </source>
</evidence>
<dbReference type="Gene3D" id="3.90.180.10">
    <property type="entry name" value="Medium-chain alcohol dehydrogenases, catalytic domain"/>
    <property type="match status" value="1"/>
</dbReference>
<evidence type="ECO:0000259" key="2">
    <source>
        <dbReference type="SMART" id="SM00829"/>
    </source>
</evidence>
<dbReference type="SUPFAM" id="SSF50129">
    <property type="entry name" value="GroES-like"/>
    <property type="match status" value="2"/>
</dbReference>
<keyword evidence="4" id="KW-1185">Reference proteome</keyword>
<feature type="domain" description="Enoyl reductase (ER)" evidence="2">
    <location>
        <begin position="14"/>
        <end position="329"/>
    </location>
</feature>
<dbReference type="SMART" id="SM00829">
    <property type="entry name" value="PKS_ER"/>
    <property type="match status" value="1"/>
</dbReference>
<dbReference type="PANTHER" id="PTHR43205:SF7">
    <property type="entry name" value="PROSTAGLANDIN REDUCTASE 1"/>
    <property type="match status" value="1"/>
</dbReference>
<dbReference type="InterPro" id="IPR013149">
    <property type="entry name" value="ADH-like_C"/>
</dbReference>
<dbReference type="InterPro" id="IPR020843">
    <property type="entry name" value="ER"/>
</dbReference>